<dbReference type="PIRSF" id="PIRSF006305">
    <property type="entry name" value="Maf"/>
    <property type="match status" value="1"/>
</dbReference>
<evidence type="ECO:0000256" key="1">
    <source>
        <dbReference type="ARBA" id="ARBA00001968"/>
    </source>
</evidence>
<dbReference type="Gene3D" id="3.90.950.10">
    <property type="match status" value="1"/>
</dbReference>
<proteinExistence type="inferred from homology"/>
<evidence type="ECO:0008006" key="5">
    <source>
        <dbReference type="Google" id="ProtNLM"/>
    </source>
</evidence>
<dbReference type="HAMAP" id="MF_00528">
    <property type="entry name" value="Maf"/>
    <property type="match status" value="1"/>
</dbReference>
<dbReference type="Proteomes" id="UP000232323">
    <property type="component" value="Unassembled WGS sequence"/>
</dbReference>
<protein>
    <recommendedName>
        <fullName evidence="5">Septum formation protein Maf</fullName>
    </recommendedName>
</protein>
<name>A0A250X808_9CHLO</name>
<keyword evidence="4" id="KW-1185">Reference proteome</keyword>
<dbReference type="OrthoDB" id="10267058at2759"/>
<accession>A0A250X808</accession>
<dbReference type="AlphaFoldDB" id="A0A250X808"/>
<sequence length="234" mass="25158">MLVQYLPRLLNKKIVLASASPRRQELLRNIGLKFEVEVSSFDEKLPHDQFKSGAEYAMETARHKALEVSEKVPYADLVIGADTVVEHAGRILEKPSDASEAEEVLKSLSGAMHQVHTGVVLVLQRQLTSVNSSGLSAGEGSRVSSTSVQLQEPLVISFVTTTSVTFDDLDEATVAAYVASGEPFGKAGSYGIQGAAGSFVKGISGCYFNVMGFPLHDFSVELVKLIRSGILTIQ</sequence>
<evidence type="ECO:0000313" key="4">
    <source>
        <dbReference type="Proteomes" id="UP000232323"/>
    </source>
</evidence>
<dbReference type="InterPro" id="IPR003697">
    <property type="entry name" value="Maf-like"/>
</dbReference>
<dbReference type="SUPFAM" id="SSF52972">
    <property type="entry name" value="ITPase-like"/>
    <property type="match status" value="1"/>
</dbReference>
<dbReference type="EMBL" id="BEGY01000036">
    <property type="protein sequence ID" value="GAX78900.1"/>
    <property type="molecule type" value="Genomic_DNA"/>
</dbReference>
<dbReference type="InterPro" id="IPR029001">
    <property type="entry name" value="ITPase-like_fam"/>
</dbReference>
<comment type="cofactor">
    <cofactor evidence="1">
        <name>a divalent metal cation</name>
        <dbReference type="ChEBI" id="CHEBI:60240"/>
    </cofactor>
</comment>
<comment type="caution">
    <text evidence="3">The sequence shown here is derived from an EMBL/GenBank/DDBJ whole genome shotgun (WGS) entry which is preliminary data.</text>
</comment>
<dbReference type="STRING" id="1157962.A0A250X808"/>
<evidence type="ECO:0000313" key="3">
    <source>
        <dbReference type="EMBL" id="GAX78900.1"/>
    </source>
</evidence>
<dbReference type="Pfam" id="PF02545">
    <property type="entry name" value="Maf"/>
    <property type="match status" value="1"/>
</dbReference>
<dbReference type="PANTHER" id="PTHR43213">
    <property type="entry name" value="BIFUNCTIONAL DTTP/UTP PYROPHOSPHATASE/METHYLTRANSFERASE PROTEIN-RELATED"/>
    <property type="match status" value="1"/>
</dbReference>
<dbReference type="GO" id="GO:0047429">
    <property type="term" value="F:nucleoside triphosphate diphosphatase activity"/>
    <property type="evidence" value="ECO:0007669"/>
    <property type="project" value="InterPro"/>
</dbReference>
<dbReference type="CDD" id="cd00555">
    <property type="entry name" value="Maf"/>
    <property type="match status" value="1"/>
</dbReference>
<keyword evidence="2" id="KW-0378">Hydrolase</keyword>
<evidence type="ECO:0000256" key="2">
    <source>
        <dbReference type="ARBA" id="ARBA00022801"/>
    </source>
</evidence>
<gene>
    <name evidence="3" type="ORF">CEUSTIGMA_g6339.t1</name>
</gene>
<dbReference type="PANTHER" id="PTHR43213:SF5">
    <property type="entry name" value="BIFUNCTIONAL DTTP_UTP PYROPHOSPHATASE_METHYLTRANSFERASE PROTEIN-RELATED"/>
    <property type="match status" value="1"/>
</dbReference>
<dbReference type="NCBIfam" id="TIGR00172">
    <property type="entry name" value="maf"/>
    <property type="match status" value="1"/>
</dbReference>
<reference evidence="3 4" key="1">
    <citation type="submission" date="2017-08" db="EMBL/GenBank/DDBJ databases">
        <title>Acidophilic green algal genome provides insights into adaptation to an acidic environment.</title>
        <authorList>
            <person name="Hirooka S."/>
            <person name="Hirose Y."/>
            <person name="Kanesaki Y."/>
            <person name="Higuchi S."/>
            <person name="Fujiwara T."/>
            <person name="Onuma R."/>
            <person name="Era A."/>
            <person name="Ohbayashi R."/>
            <person name="Uzuka A."/>
            <person name="Nozaki H."/>
            <person name="Yoshikawa H."/>
            <person name="Miyagishima S.Y."/>
        </authorList>
    </citation>
    <scope>NUCLEOTIDE SEQUENCE [LARGE SCALE GENOMIC DNA]</scope>
    <source>
        <strain evidence="3 4">NIES-2499</strain>
    </source>
</reference>
<organism evidence="3 4">
    <name type="scientific">Chlamydomonas eustigma</name>
    <dbReference type="NCBI Taxonomy" id="1157962"/>
    <lineage>
        <taxon>Eukaryota</taxon>
        <taxon>Viridiplantae</taxon>
        <taxon>Chlorophyta</taxon>
        <taxon>core chlorophytes</taxon>
        <taxon>Chlorophyceae</taxon>
        <taxon>CS clade</taxon>
        <taxon>Chlamydomonadales</taxon>
        <taxon>Chlamydomonadaceae</taxon>
        <taxon>Chlamydomonas</taxon>
    </lineage>
</organism>